<keyword evidence="8" id="KW-0963">Cytoplasm</keyword>
<dbReference type="PANTHER" id="PTHR21299:SF2">
    <property type="entry name" value="CYTIDYLATE KINASE"/>
    <property type="match status" value="1"/>
</dbReference>
<feature type="domain" description="Cytidylate kinase" evidence="9">
    <location>
        <begin position="21"/>
        <end position="235"/>
    </location>
</feature>
<gene>
    <name evidence="8" type="primary">cmk</name>
    <name evidence="10" type="ORF">E3J32_00140</name>
</gene>
<evidence type="ECO:0000256" key="8">
    <source>
        <dbReference type="HAMAP-Rule" id="MF_00238"/>
    </source>
</evidence>
<dbReference type="AlphaFoldDB" id="A0A523Y4W1"/>
<dbReference type="Proteomes" id="UP000315669">
    <property type="component" value="Unassembled WGS sequence"/>
</dbReference>
<sequence length="240" mass="27109">MRDSSEPCTKSSSQFDRKMTIAIDGPAAAGKSTTARLLAKKLGYLYIDTGAMYRALTWKALRDKVDIKSKKALSELAKNTQIQLKPGPNLENKVYLDKQDITSFLRSPEVNRYVSLVSSVKEVREVLVAQQKQIGKKGGIVAEGRDMTTVVFPEAELKIFLKASLGERTRRRWMEEKEKNLSYDKKEIAAGLTNRDKIDSQRKISPLKISQKAIVIDNTHLNISQTTNKILDILKRKLVR</sequence>
<dbReference type="GO" id="GO:0036430">
    <property type="term" value="F:CMP kinase activity"/>
    <property type="evidence" value="ECO:0007669"/>
    <property type="project" value="RHEA"/>
</dbReference>
<keyword evidence="5 8" id="KW-0067">ATP-binding</keyword>
<dbReference type="EC" id="2.7.4.25" evidence="8"/>
<evidence type="ECO:0000256" key="2">
    <source>
        <dbReference type="ARBA" id="ARBA00022679"/>
    </source>
</evidence>
<dbReference type="PANTHER" id="PTHR21299">
    <property type="entry name" value="CYTIDYLATE KINASE/PANTOATE-BETA-ALANINE LIGASE"/>
    <property type="match status" value="1"/>
</dbReference>
<dbReference type="SUPFAM" id="SSF52540">
    <property type="entry name" value="P-loop containing nucleoside triphosphate hydrolases"/>
    <property type="match status" value="1"/>
</dbReference>
<evidence type="ECO:0000256" key="1">
    <source>
        <dbReference type="ARBA" id="ARBA00009427"/>
    </source>
</evidence>
<keyword evidence="2 8" id="KW-0808">Transferase</keyword>
<evidence type="ECO:0000256" key="7">
    <source>
        <dbReference type="ARBA" id="ARBA00048478"/>
    </source>
</evidence>
<name>A0A523Y4W1_UNCAE</name>
<comment type="similarity">
    <text evidence="1 8">Belongs to the cytidylate kinase family. Type 1 subfamily.</text>
</comment>
<dbReference type="InterPro" id="IPR003136">
    <property type="entry name" value="Cytidylate_kin"/>
</dbReference>
<dbReference type="CDD" id="cd02020">
    <property type="entry name" value="CMPK"/>
    <property type="match status" value="1"/>
</dbReference>
<comment type="subcellular location">
    <subcellularLocation>
        <location evidence="8">Cytoplasm</location>
    </subcellularLocation>
</comment>
<evidence type="ECO:0000259" key="9">
    <source>
        <dbReference type="Pfam" id="PF02224"/>
    </source>
</evidence>
<dbReference type="GO" id="GO:0015949">
    <property type="term" value="P:nucleobase-containing small molecule interconversion"/>
    <property type="evidence" value="ECO:0007669"/>
    <property type="project" value="TreeGrafter"/>
</dbReference>
<organism evidence="10 11">
    <name type="scientific">Aerophobetes bacterium</name>
    <dbReference type="NCBI Taxonomy" id="2030807"/>
    <lineage>
        <taxon>Bacteria</taxon>
        <taxon>Candidatus Aerophobota</taxon>
    </lineage>
</organism>
<evidence type="ECO:0000256" key="5">
    <source>
        <dbReference type="ARBA" id="ARBA00022840"/>
    </source>
</evidence>
<dbReference type="InterPro" id="IPR011994">
    <property type="entry name" value="Cytidylate_kinase_dom"/>
</dbReference>
<dbReference type="Gene3D" id="3.40.50.300">
    <property type="entry name" value="P-loop containing nucleotide triphosphate hydrolases"/>
    <property type="match status" value="1"/>
</dbReference>
<feature type="binding site" evidence="8">
    <location>
        <begin position="25"/>
        <end position="33"/>
    </location>
    <ligand>
        <name>ATP</name>
        <dbReference type="ChEBI" id="CHEBI:30616"/>
    </ligand>
</feature>
<dbReference type="NCBIfam" id="TIGR00017">
    <property type="entry name" value="cmk"/>
    <property type="match status" value="1"/>
</dbReference>
<dbReference type="GO" id="GO:0005524">
    <property type="term" value="F:ATP binding"/>
    <property type="evidence" value="ECO:0007669"/>
    <property type="project" value="UniProtKB-UniRule"/>
</dbReference>
<protein>
    <recommendedName>
        <fullName evidence="8">Cytidylate kinase</fullName>
        <shortName evidence="8">CK</shortName>
        <ecNumber evidence="8">2.7.4.25</ecNumber>
    </recommendedName>
    <alternativeName>
        <fullName evidence="8">Cytidine monophosphate kinase</fullName>
        <shortName evidence="8">CMP kinase</shortName>
    </alternativeName>
</protein>
<dbReference type="GO" id="GO:0036431">
    <property type="term" value="F:dCMP kinase activity"/>
    <property type="evidence" value="ECO:0007669"/>
    <property type="project" value="InterPro"/>
</dbReference>
<dbReference type="GO" id="GO:0006220">
    <property type="term" value="P:pyrimidine nucleotide metabolic process"/>
    <property type="evidence" value="ECO:0007669"/>
    <property type="project" value="UniProtKB-UniRule"/>
</dbReference>
<accession>A0A523Y4W1</accession>
<evidence type="ECO:0000256" key="6">
    <source>
        <dbReference type="ARBA" id="ARBA00047615"/>
    </source>
</evidence>
<evidence type="ECO:0000313" key="10">
    <source>
        <dbReference type="EMBL" id="TET86590.1"/>
    </source>
</evidence>
<keyword evidence="4 8" id="KW-0418">Kinase</keyword>
<dbReference type="EMBL" id="SOII01000010">
    <property type="protein sequence ID" value="TET86590.1"/>
    <property type="molecule type" value="Genomic_DNA"/>
</dbReference>
<dbReference type="InterPro" id="IPR027417">
    <property type="entry name" value="P-loop_NTPase"/>
</dbReference>
<evidence type="ECO:0000313" key="11">
    <source>
        <dbReference type="Proteomes" id="UP000315669"/>
    </source>
</evidence>
<dbReference type="Pfam" id="PF02224">
    <property type="entry name" value="Cytidylate_kin"/>
    <property type="match status" value="1"/>
</dbReference>
<dbReference type="HAMAP" id="MF_00238">
    <property type="entry name" value="Cytidyl_kinase_type1"/>
    <property type="match status" value="1"/>
</dbReference>
<keyword evidence="3 8" id="KW-0547">Nucleotide-binding</keyword>
<reference evidence="10 11" key="1">
    <citation type="submission" date="2019-03" db="EMBL/GenBank/DDBJ databases">
        <title>Metabolic potential of uncultured bacteria and archaea associated with petroleum seepage in deep-sea sediments.</title>
        <authorList>
            <person name="Dong X."/>
            <person name="Hubert C."/>
        </authorList>
    </citation>
    <scope>NUCLEOTIDE SEQUENCE [LARGE SCALE GENOMIC DNA]</scope>
    <source>
        <strain evidence="10">E29_bin25</strain>
    </source>
</reference>
<comment type="catalytic activity">
    <reaction evidence="7 8">
        <text>CMP + ATP = CDP + ADP</text>
        <dbReference type="Rhea" id="RHEA:11600"/>
        <dbReference type="ChEBI" id="CHEBI:30616"/>
        <dbReference type="ChEBI" id="CHEBI:58069"/>
        <dbReference type="ChEBI" id="CHEBI:60377"/>
        <dbReference type="ChEBI" id="CHEBI:456216"/>
        <dbReference type="EC" id="2.7.4.25"/>
    </reaction>
</comment>
<evidence type="ECO:0000256" key="4">
    <source>
        <dbReference type="ARBA" id="ARBA00022777"/>
    </source>
</evidence>
<evidence type="ECO:0000256" key="3">
    <source>
        <dbReference type="ARBA" id="ARBA00022741"/>
    </source>
</evidence>
<proteinExistence type="inferred from homology"/>
<comment type="caution">
    <text evidence="10">The sequence shown here is derived from an EMBL/GenBank/DDBJ whole genome shotgun (WGS) entry which is preliminary data.</text>
</comment>
<dbReference type="GO" id="GO:0005829">
    <property type="term" value="C:cytosol"/>
    <property type="evidence" value="ECO:0007669"/>
    <property type="project" value="TreeGrafter"/>
</dbReference>
<comment type="catalytic activity">
    <reaction evidence="6 8">
        <text>dCMP + ATP = dCDP + ADP</text>
        <dbReference type="Rhea" id="RHEA:25094"/>
        <dbReference type="ChEBI" id="CHEBI:30616"/>
        <dbReference type="ChEBI" id="CHEBI:57566"/>
        <dbReference type="ChEBI" id="CHEBI:58593"/>
        <dbReference type="ChEBI" id="CHEBI:456216"/>
        <dbReference type="EC" id="2.7.4.25"/>
    </reaction>
</comment>